<name>X1DR91_9ZZZZ</name>
<proteinExistence type="predicted"/>
<keyword evidence="1" id="KW-0472">Membrane</keyword>
<feature type="transmembrane region" description="Helical" evidence="1">
    <location>
        <begin position="18"/>
        <end position="40"/>
    </location>
</feature>
<gene>
    <name evidence="2" type="ORF">S03H2_01915</name>
</gene>
<reference evidence="2" key="1">
    <citation type="journal article" date="2014" name="Front. Microbiol.">
        <title>High frequency of phylogenetically diverse reductive dehalogenase-homologous genes in deep subseafloor sedimentary metagenomes.</title>
        <authorList>
            <person name="Kawai M."/>
            <person name="Futagami T."/>
            <person name="Toyoda A."/>
            <person name="Takaki Y."/>
            <person name="Nishi S."/>
            <person name="Hori S."/>
            <person name="Arai W."/>
            <person name="Tsubouchi T."/>
            <person name="Morono Y."/>
            <person name="Uchiyama I."/>
            <person name="Ito T."/>
            <person name="Fujiyama A."/>
            <person name="Inagaki F."/>
            <person name="Takami H."/>
        </authorList>
    </citation>
    <scope>NUCLEOTIDE SEQUENCE</scope>
    <source>
        <strain evidence="2">Expedition CK06-06</strain>
    </source>
</reference>
<keyword evidence="1" id="KW-1133">Transmembrane helix</keyword>
<accession>X1DR91</accession>
<comment type="caution">
    <text evidence="2">The sequence shown here is derived from an EMBL/GenBank/DDBJ whole genome shotgun (WGS) entry which is preliminary data.</text>
</comment>
<protein>
    <submittedName>
        <fullName evidence="2">Uncharacterized protein</fullName>
    </submittedName>
</protein>
<evidence type="ECO:0000313" key="2">
    <source>
        <dbReference type="EMBL" id="GAH22697.1"/>
    </source>
</evidence>
<dbReference type="EMBL" id="BARU01000599">
    <property type="protein sequence ID" value="GAH22697.1"/>
    <property type="molecule type" value="Genomic_DNA"/>
</dbReference>
<organism evidence="2">
    <name type="scientific">marine sediment metagenome</name>
    <dbReference type="NCBI Taxonomy" id="412755"/>
    <lineage>
        <taxon>unclassified sequences</taxon>
        <taxon>metagenomes</taxon>
        <taxon>ecological metagenomes</taxon>
    </lineage>
</organism>
<feature type="non-terminal residue" evidence="2">
    <location>
        <position position="1"/>
    </location>
</feature>
<evidence type="ECO:0000256" key="1">
    <source>
        <dbReference type="SAM" id="Phobius"/>
    </source>
</evidence>
<dbReference type="AlphaFoldDB" id="X1DR91"/>
<keyword evidence="1" id="KW-0812">Transmembrane</keyword>
<sequence>LYAIFIERTAITLTPDKYISFSILLPLIMVYGLLGMLYLYRHKKEYN</sequence>